<name>A0A0B7A0P0_9EUPU</name>
<organism evidence="2">
    <name type="scientific">Arion vulgaris</name>
    <dbReference type="NCBI Taxonomy" id="1028688"/>
    <lineage>
        <taxon>Eukaryota</taxon>
        <taxon>Metazoa</taxon>
        <taxon>Spiralia</taxon>
        <taxon>Lophotrochozoa</taxon>
        <taxon>Mollusca</taxon>
        <taxon>Gastropoda</taxon>
        <taxon>Heterobranchia</taxon>
        <taxon>Euthyneura</taxon>
        <taxon>Panpulmonata</taxon>
        <taxon>Eupulmonata</taxon>
        <taxon>Stylommatophora</taxon>
        <taxon>Helicina</taxon>
        <taxon>Arionoidea</taxon>
        <taxon>Arionidae</taxon>
        <taxon>Arion</taxon>
    </lineage>
</organism>
<reference evidence="2" key="1">
    <citation type="submission" date="2014-12" db="EMBL/GenBank/DDBJ databases">
        <title>Insight into the proteome of Arion vulgaris.</title>
        <authorList>
            <person name="Aradska J."/>
            <person name="Bulat T."/>
            <person name="Smidak R."/>
            <person name="Sarate P."/>
            <person name="Gangsoo J."/>
            <person name="Sialana F."/>
            <person name="Bilban M."/>
            <person name="Lubec G."/>
        </authorList>
    </citation>
    <scope>NUCLEOTIDE SEQUENCE</scope>
    <source>
        <tissue evidence="2">Skin</tissue>
    </source>
</reference>
<dbReference type="AlphaFoldDB" id="A0A0B7A0P0"/>
<feature type="non-terminal residue" evidence="2">
    <location>
        <position position="1"/>
    </location>
</feature>
<feature type="region of interest" description="Disordered" evidence="1">
    <location>
        <begin position="52"/>
        <end position="72"/>
    </location>
</feature>
<evidence type="ECO:0000313" key="2">
    <source>
        <dbReference type="EMBL" id="CEK74413.1"/>
    </source>
</evidence>
<evidence type="ECO:0000256" key="1">
    <source>
        <dbReference type="SAM" id="MobiDB-lite"/>
    </source>
</evidence>
<proteinExistence type="predicted"/>
<gene>
    <name evidence="2" type="primary">ORF90986</name>
</gene>
<protein>
    <submittedName>
        <fullName evidence="2">Uncharacterized protein</fullName>
    </submittedName>
</protein>
<dbReference type="EMBL" id="HACG01027548">
    <property type="protein sequence ID" value="CEK74413.1"/>
    <property type="molecule type" value="Transcribed_RNA"/>
</dbReference>
<sequence>NSRIRYALITNNMNHDVSLVSPPLPVQDGPLEYRGSTSSVVSLPTGKVIRPPVIFSPNGRRHSKGYRDGVGT</sequence>
<accession>A0A0B7A0P0</accession>
<feature type="non-terminal residue" evidence="2">
    <location>
        <position position="72"/>
    </location>
</feature>